<keyword evidence="6" id="KW-1185">Reference proteome</keyword>
<gene>
    <name evidence="5" type="ORF">HNQ65_001048</name>
</gene>
<dbReference type="GO" id="GO:0003677">
    <property type="term" value="F:DNA binding"/>
    <property type="evidence" value="ECO:0007669"/>
    <property type="project" value="InterPro"/>
</dbReference>
<dbReference type="PROSITE" id="PS51194">
    <property type="entry name" value="HELICASE_CTER"/>
    <property type="match status" value="1"/>
</dbReference>
<keyword evidence="5" id="KW-0347">Helicase</keyword>
<comment type="caution">
    <text evidence="5">The sequence shown here is derived from an EMBL/GenBank/DDBJ whole genome shotgun (WGS) entry which is preliminary data.</text>
</comment>
<dbReference type="PANTHER" id="PTHR45766">
    <property type="entry name" value="DNA ANNEALING HELICASE AND ENDONUCLEASE ZRANB3 FAMILY MEMBER"/>
    <property type="match status" value="1"/>
</dbReference>
<evidence type="ECO:0000313" key="6">
    <source>
        <dbReference type="Proteomes" id="UP000590740"/>
    </source>
</evidence>
<dbReference type="EMBL" id="JACHIG010000001">
    <property type="protein sequence ID" value="MBB5031494.1"/>
    <property type="molecule type" value="Genomic_DNA"/>
</dbReference>
<accession>A0A7W7Y8G3</accession>
<reference evidence="5 6" key="1">
    <citation type="submission" date="2020-08" db="EMBL/GenBank/DDBJ databases">
        <title>Genomic Encyclopedia of Type Strains, Phase IV (KMG-IV): sequencing the most valuable type-strain genomes for metagenomic binning, comparative biology and taxonomic classification.</title>
        <authorList>
            <person name="Goeker M."/>
        </authorList>
    </citation>
    <scope>NUCLEOTIDE SEQUENCE [LARGE SCALE GENOMIC DNA]</scope>
    <source>
        <strain evidence="5 6">DSM 12252</strain>
    </source>
</reference>
<feature type="coiled-coil region" evidence="2">
    <location>
        <begin position="891"/>
        <end position="918"/>
    </location>
</feature>
<keyword evidence="5" id="KW-0547">Nucleotide-binding</keyword>
<dbReference type="PROSITE" id="PS51192">
    <property type="entry name" value="HELICASE_ATP_BIND_1"/>
    <property type="match status" value="1"/>
</dbReference>
<dbReference type="SUPFAM" id="SSF56024">
    <property type="entry name" value="Phospholipase D/nuclease"/>
    <property type="match status" value="1"/>
</dbReference>
<keyword evidence="2" id="KW-0175">Coiled coil</keyword>
<evidence type="ECO:0000256" key="1">
    <source>
        <dbReference type="ARBA" id="ARBA00022801"/>
    </source>
</evidence>
<dbReference type="InterPro" id="IPR006935">
    <property type="entry name" value="Helicase/UvrB_N"/>
</dbReference>
<proteinExistence type="predicted"/>
<feature type="domain" description="Helicase C-terminal" evidence="4">
    <location>
        <begin position="693"/>
        <end position="882"/>
    </location>
</feature>
<sequence length="1053" mass="120003">MPASASELFIVDNSDSEWKVRNYLADWCELSKTIDIATGYFEIGALLALKDKWQQVDSIRLLMGDEVSKRTKRAFEEGLKKITSILDASLEGEKRANDFLSGVPAVVEALRAGKIQCRVYRKDKFHAKCYLTHARQAVIGSFGLVGSSNFTRPGLEDNVELNVQIRGNDVKLLQEWYERHWEESEDITADVLRTFERHTNPRTPFEVWFKALHELLRGHELTPDEWDRERSIIFPRLARYQQDAYKNLVEIARLYGGAFLCDGVGLGKTYVGLMIIERMVMHEGKRVVLFAPKAAREDVWAPAVERLLPDLNSGFVTFIPYNHTDLQRKGKYPADLARTLRDADVILIDEAHHFRNPGGAGEGALEQSRYRKLQQYLHQQGGREKQMFFLTATPINNSVHDFRHILELATNGEDAYFATGTRNLGIHNLRAHFVQLERSLLQTPAAATENEASEFFRVEEALQKDAIFDELVVQRSRVYVKKSESGSAGGSVVFPAREIPRVAPYKLKVTYGRLLESVEQAFSRTKPLFALSIYYPLAYWKGPSDAPELQTFNTGRQAQVVSLVRTQFLKRFESSAHAFEQSCWRLLKKLLAWVEVHTSSDHDKRRLERWKLKNDKLIGYATAHQQELWPSEEGSADDDDNDFITQADLDATEKLDPELYKVDEILDDTFMDLDQIVDFLNLGAKVDPAKDDKLKALIKMLKSDKDLKGRKVIIFSEFADTAWYLDRHLKEAGIEGVERIDGSCSQRVRSSVIHRFSPFYNGRSPAQLAAEGQQEIQVLIATDVLAEGLNLQDADRLINYDLHWNPVRLMQRIGRVDRRVNPETEQALLEAHPHLASTRGRIIYWNFLPPDELDSLLRLYNRVNRKTLVISRTFGIEGRKLLTPDDEFDPIKEINEQYEGQESESEALRLEYEELTRLHPDLAAQLPDLPLKLFSGRKTPTAGVRAVFFCFRIPHPDPALVEAADGAARWSESAGETVWLCTDPEGKNIADTPRTIADLIRSQPDTPVHHSLDHAALSKLRQKVEKELIKSHLRSLQAPAGVSPVLKCWMEVT</sequence>
<dbReference type="InterPro" id="IPR001650">
    <property type="entry name" value="Helicase_C-like"/>
</dbReference>
<protein>
    <submittedName>
        <fullName evidence="5">Superfamily II DNA or RNA helicase</fullName>
    </submittedName>
</protein>
<dbReference type="InterPro" id="IPR027417">
    <property type="entry name" value="P-loop_NTPase"/>
</dbReference>
<dbReference type="SMART" id="SM00490">
    <property type="entry name" value="HELICc"/>
    <property type="match status" value="1"/>
</dbReference>
<dbReference type="Pfam" id="PF00271">
    <property type="entry name" value="Helicase_C"/>
    <property type="match status" value="1"/>
</dbReference>
<dbReference type="SMART" id="SM00487">
    <property type="entry name" value="DEXDc"/>
    <property type="match status" value="1"/>
</dbReference>
<dbReference type="GO" id="GO:0005524">
    <property type="term" value="F:ATP binding"/>
    <property type="evidence" value="ECO:0007669"/>
    <property type="project" value="InterPro"/>
</dbReference>
<dbReference type="InterPro" id="IPR049730">
    <property type="entry name" value="SNF2/RAD54-like_C"/>
</dbReference>
<dbReference type="CDD" id="cd09178">
    <property type="entry name" value="PLDc_N_Snf2_like"/>
    <property type="match status" value="1"/>
</dbReference>
<dbReference type="RefSeq" id="WP_184338412.1">
    <property type="nucleotide sequence ID" value="NZ_JACHIG010000001.1"/>
</dbReference>
<evidence type="ECO:0000313" key="5">
    <source>
        <dbReference type="EMBL" id="MBB5031494.1"/>
    </source>
</evidence>
<dbReference type="Proteomes" id="UP000590740">
    <property type="component" value="Unassembled WGS sequence"/>
</dbReference>
<dbReference type="GO" id="GO:0004386">
    <property type="term" value="F:helicase activity"/>
    <property type="evidence" value="ECO:0007669"/>
    <property type="project" value="UniProtKB-KW"/>
</dbReference>
<dbReference type="Pfam" id="PF13091">
    <property type="entry name" value="PLDc_2"/>
    <property type="match status" value="1"/>
</dbReference>
<evidence type="ECO:0000259" key="4">
    <source>
        <dbReference type="PROSITE" id="PS51194"/>
    </source>
</evidence>
<evidence type="ECO:0000259" key="3">
    <source>
        <dbReference type="PROSITE" id="PS51192"/>
    </source>
</evidence>
<dbReference type="Pfam" id="PF04851">
    <property type="entry name" value="ResIII"/>
    <property type="match status" value="1"/>
</dbReference>
<dbReference type="InterPro" id="IPR014001">
    <property type="entry name" value="Helicase_ATP-bd"/>
</dbReference>
<dbReference type="PANTHER" id="PTHR45766:SF6">
    <property type="entry name" value="SWI_SNF-RELATED MATRIX-ASSOCIATED ACTIN-DEPENDENT REGULATOR OF CHROMATIN SUBFAMILY A-LIKE PROTEIN 1"/>
    <property type="match status" value="1"/>
</dbReference>
<dbReference type="Gene3D" id="3.40.50.300">
    <property type="entry name" value="P-loop containing nucleotide triphosphate hydrolases"/>
    <property type="match status" value="2"/>
</dbReference>
<dbReference type="InterPro" id="IPR025202">
    <property type="entry name" value="PLD-like_dom"/>
</dbReference>
<dbReference type="GO" id="GO:0016787">
    <property type="term" value="F:hydrolase activity"/>
    <property type="evidence" value="ECO:0007669"/>
    <property type="project" value="UniProtKB-KW"/>
</dbReference>
<keyword evidence="1" id="KW-0378">Hydrolase</keyword>
<dbReference type="CDD" id="cd18793">
    <property type="entry name" value="SF2_C_SNF"/>
    <property type="match status" value="1"/>
</dbReference>
<dbReference type="SUPFAM" id="SSF52540">
    <property type="entry name" value="P-loop containing nucleoside triphosphate hydrolases"/>
    <property type="match status" value="2"/>
</dbReference>
<organism evidence="5 6">
    <name type="scientific">Prosthecobacter vanneervenii</name>
    <dbReference type="NCBI Taxonomy" id="48466"/>
    <lineage>
        <taxon>Bacteria</taxon>
        <taxon>Pseudomonadati</taxon>
        <taxon>Verrucomicrobiota</taxon>
        <taxon>Verrucomicrobiia</taxon>
        <taxon>Verrucomicrobiales</taxon>
        <taxon>Verrucomicrobiaceae</taxon>
        <taxon>Prosthecobacter</taxon>
    </lineage>
</organism>
<feature type="domain" description="Helicase ATP-binding" evidence="3">
    <location>
        <begin position="249"/>
        <end position="412"/>
    </location>
</feature>
<dbReference type="AlphaFoldDB" id="A0A7W7Y8G3"/>
<keyword evidence="5" id="KW-0067">ATP-binding</keyword>
<name>A0A7W7Y8G3_9BACT</name>
<dbReference type="Gene3D" id="3.30.870.10">
    <property type="entry name" value="Endonuclease Chain A"/>
    <property type="match status" value="1"/>
</dbReference>
<evidence type="ECO:0000256" key="2">
    <source>
        <dbReference type="SAM" id="Coils"/>
    </source>
</evidence>